<dbReference type="PANTHER" id="PTHR21178:SF8">
    <property type="entry name" value="CILIA- AND FLAGELLA-ASSOCIATED PROTEIN 61"/>
    <property type="match status" value="1"/>
</dbReference>
<comment type="caution">
    <text evidence="2">The sequence shown here is derived from an EMBL/GenBank/DDBJ whole genome shotgun (WGS) entry which is preliminary data.</text>
</comment>
<evidence type="ECO:0000313" key="3">
    <source>
        <dbReference type="Proteomes" id="UP001163046"/>
    </source>
</evidence>
<name>A0A9W9ZB70_9CNID</name>
<evidence type="ECO:0000313" key="2">
    <source>
        <dbReference type="EMBL" id="KAJ7378511.1"/>
    </source>
</evidence>
<dbReference type="EMBL" id="MU826365">
    <property type="protein sequence ID" value="KAJ7378511.1"/>
    <property type="molecule type" value="Genomic_DNA"/>
</dbReference>
<keyword evidence="2" id="KW-0966">Cell projection</keyword>
<feature type="domain" description="CFAP61 dimerisation" evidence="1">
    <location>
        <begin position="265"/>
        <end position="387"/>
    </location>
</feature>
<accession>A0A9W9ZB70</accession>
<keyword evidence="2" id="KW-0969">Cilium</keyword>
<gene>
    <name evidence="2" type="primary">CFAP61_1</name>
    <name evidence="2" type="ORF">OS493_022492</name>
</gene>
<evidence type="ECO:0000259" key="1">
    <source>
        <dbReference type="Pfam" id="PF23150"/>
    </source>
</evidence>
<dbReference type="Gene3D" id="3.50.50.60">
    <property type="entry name" value="FAD/NAD(P)-binding domain"/>
    <property type="match status" value="1"/>
</dbReference>
<dbReference type="InterPro" id="IPR038884">
    <property type="entry name" value="CFAP61"/>
</dbReference>
<keyword evidence="3" id="KW-1185">Reference proteome</keyword>
<dbReference type="InterPro" id="IPR036188">
    <property type="entry name" value="FAD/NAD-bd_sf"/>
</dbReference>
<dbReference type="OrthoDB" id="382863at2759"/>
<reference evidence="2" key="1">
    <citation type="submission" date="2023-01" db="EMBL/GenBank/DDBJ databases">
        <title>Genome assembly of the deep-sea coral Lophelia pertusa.</title>
        <authorList>
            <person name="Herrera S."/>
            <person name="Cordes E."/>
        </authorList>
    </citation>
    <scope>NUCLEOTIDE SEQUENCE</scope>
    <source>
        <strain evidence="2">USNM1676648</strain>
        <tissue evidence="2">Polyp</tissue>
    </source>
</reference>
<dbReference type="Proteomes" id="UP001163046">
    <property type="component" value="Unassembled WGS sequence"/>
</dbReference>
<keyword evidence="2" id="KW-0282">Flagellum</keyword>
<protein>
    <submittedName>
        <fullName evidence="2">Cilia and flagella associated protein 61</fullName>
    </submittedName>
</protein>
<sequence length="473" mass="53724">MPGQLTPDEFRSKCLPSSHCYTQEDFVHMALETWLKIVEGKVIALDRTNKVVQVTGGAFVPYDYLILCTGQQFQIPVPNRRRYLHSGVPGSRVVLVQPPVSLPTCFNNPFIEDAVTAALKECGVACHVGFTLAQWNDGNNDEPLSRATFTSENKPLSVNCEAFFCFQAKKVDYEAFKAINDSCLVFDGRLVIDADFQTNDPCIRAAGPLTKFQRRYRAESWTHGNFNSKEVGEELAQSLLTLFDPTLDGMLLDTETSREQQLLIPIYTKPKTVCTVLPGGYNYLQVAKPGLNIPLDAHMVQPEYGRELITGGTLNPDQEQGYFRLHVNQHHSIETITCYTRQVLDTSNLVCLYGLHERYLNSLLQRFDEELISNFYSFFRESWCLAVFHDRFKDFRDEIRELLVAKPSADVPSLEEKVRKMIEEDLALSKDQRRVLTDSYVASTARKAIEQRLLGFLNYNSNHLPMHAKPGMV</sequence>
<dbReference type="PANTHER" id="PTHR21178">
    <property type="entry name" value="CILIA- AND FLAGELLA-ASSOCIATED PROTEIN 61"/>
    <property type="match status" value="1"/>
</dbReference>
<dbReference type="SUPFAM" id="SSF51905">
    <property type="entry name" value="FAD/NAD(P)-binding domain"/>
    <property type="match status" value="1"/>
</dbReference>
<dbReference type="AlphaFoldDB" id="A0A9W9ZB70"/>
<proteinExistence type="predicted"/>
<organism evidence="2 3">
    <name type="scientific">Desmophyllum pertusum</name>
    <dbReference type="NCBI Taxonomy" id="174260"/>
    <lineage>
        <taxon>Eukaryota</taxon>
        <taxon>Metazoa</taxon>
        <taxon>Cnidaria</taxon>
        <taxon>Anthozoa</taxon>
        <taxon>Hexacorallia</taxon>
        <taxon>Scleractinia</taxon>
        <taxon>Caryophylliina</taxon>
        <taxon>Caryophylliidae</taxon>
        <taxon>Desmophyllum</taxon>
    </lineage>
</organism>
<dbReference type="InterPro" id="IPR056299">
    <property type="entry name" value="CFAP61_dimer"/>
</dbReference>
<dbReference type="Pfam" id="PF23150">
    <property type="entry name" value="CFAP61_dimer"/>
    <property type="match status" value="1"/>
</dbReference>